<proteinExistence type="predicted"/>
<keyword evidence="2" id="KW-1185">Reference proteome</keyword>
<dbReference type="AlphaFoldDB" id="A0A4C1WM25"/>
<sequence>MGRWSKREIDASQADRLGRSCLSIARSALSLARSAQAERDNESCFFRGKLADEPSESRHSSPLMDIRNPKGVTSALSASRKSELLLACLYNLGIVSGSVILELLTKYVSKHAGKRVPRDKEQQLAPDRSEVPYASHMKKNYEPKCLVEPTTVVIKVQSRYDRSTHRDSNERRKQTNIRALSALAFRGLWNKHNMLGSKCKRQSYEMKFMKNISLG</sequence>
<dbReference type="Proteomes" id="UP000299102">
    <property type="component" value="Unassembled WGS sequence"/>
</dbReference>
<reference evidence="1 2" key="1">
    <citation type="journal article" date="2019" name="Commun. Biol.">
        <title>The bagworm genome reveals a unique fibroin gene that provides high tensile strength.</title>
        <authorList>
            <person name="Kono N."/>
            <person name="Nakamura H."/>
            <person name="Ohtoshi R."/>
            <person name="Tomita M."/>
            <person name="Numata K."/>
            <person name="Arakawa K."/>
        </authorList>
    </citation>
    <scope>NUCLEOTIDE SEQUENCE [LARGE SCALE GENOMIC DNA]</scope>
</reference>
<comment type="caution">
    <text evidence="1">The sequence shown here is derived from an EMBL/GenBank/DDBJ whole genome shotgun (WGS) entry which is preliminary data.</text>
</comment>
<organism evidence="1 2">
    <name type="scientific">Eumeta variegata</name>
    <name type="common">Bagworm moth</name>
    <name type="synonym">Eumeta japonica</name>
    <dbReference type="NCBI Taxonomy" id="151549"/>
    <lineage>
        <taxon>Eukaryota</taxon>
        <taxon>Metazoa</taxon>
        <taxon>Ecdysozoa</taxon>
        <taxon>Arthropoda</taxon>
        <taxon>Hexapoda</taxon>
        <taxon>Insecta</taxon>
        <taxon>Pterygota</taxon>
        <taxon>Neoptera</taxon>
        <taxon>Endopterygota</taxon>
        <taxon>Lepidoptera</taxon>
        <taxon>Glossata</taxon>
        <taxon>Ditrysia</taxon>
        <taxon>Tineoidea</taxon>
        <taxon>Psychidae</taxon>
        <taxon>Oiketicinae</taxon>
        <taxon>Eumeta</taxon>
    </lineage>
</organism>
<accession>A0A4C1WM25</accession>
<dbReference type="EMBL" id="BGZK01000603">
    <property type="protein sequence ID" value="GBP52458.1"/>
    <property type="molecule type" value="Genomic_DNA"/>
</dbReference>
<protein>
    <submittedName>
        <fullName evidence="1">Uncharacterized protein</fullName>
    </submittedName>
</protein>
<gene>
    <name evidence="1" type="ORF">EVAR_39917_1</name>
</gene>
<evidence type="ECO:0000313" key="2">
    <source>
        <dbReference type="Proteomes" id="UP000299102"/>
    </source>
</evidence>
<evidence type="ECO:0000313" key="1">
    <source>
        <dbReference type="EMBL" id="GBP52458.1"/>
    </source>
</evidence>
<name>A0A4C1WM25_EUMVA</name>